<reference evidence="3" key="1">
    <citation type="submission" date="2017-09" db="EMBL/GenBank/DDBJ databases">
        <title>Metaegenomics of thermophilic ammonia-oxidizing enrichment culture.</title>
        <authorList>
            <person name="Kato S."/>
            <person name="Suzuki K."/>
        </authorList>
    </citation>
    <scope>NUCLEOTIDE SEQUENCE [LARGE SCALE GENOMIC DNA]</scope>
</reference>
<dbReference type="EMBL" id="BEHY01000052">
    <property type="protein sequence ID" value="GBD09587.1"/>
    <property type="molecule type" value="Genomic_DNA"/>
</dbReference>
<dbReference type="Proteomes" id="UP000236642">
    <property type="component" value="Unassembled WGS sequence"/>
</dbReference>
<organism evidence="2 3">
    <name type="scientific">Candidatus Thermoflexus japonica</name>
    <dbReference type="NCBI Taxonomy" id="2035417"/>
    <lineage>
        <taxon>Bacteria</taxon>
        <taxon>Bacillati</taxon>
        <taxon>Chloroflexota</taxon>
        <taxon>Thermoflexia</taxon>
        <taxon>Thermoflexales</taxon>
        <taxon>Thermoflexaceae</taxon>
        <taxon>Thermoflexus</taxon>
    </lineage>
</organism>
<proteinExistence type="predicted"/>
<keyword evidence="1" id="KW-0812">Transmembrane</keyword>
<accession>A0A2H5Y825</accession>
<keyword evidence="1" id="KW-0472">Membrane</keyword>
<gene>
    <name evidence="2" type="ORF">HRbin22_01844</name>
</gene>
<name>A0A2H5Y825_9CHLR</name>
<evidence type="ECO:0000256" key="1">
    <source>
        <dbReference type="SAM" id="Phobius"/>
    </source>
</evidence>
<evidence type="ECO:0000313" key="3">
    <source>
        <dbReference type="Proteomes" id="UP000236642"/>
    </source>
</evidence>
<sequence>MPDLAYWLELHAMRLRQGFRGEAAYPLPPLAFSPPERELFQLAERLTEALRPVEPRPVWVASLYERLMEEARPPRCFPAPSRPSRWWLGVVLGTAALGVWAYRRLHATRH</sequence>
<evidence type="ECO:0000313" key="2">
    <source>
        <dbReference type="EMBL" id="GBD09587.1"/>
    </source>
</evidence>
<comment type="caution">
    <text evidence="2">The sequence shown here is derived from an EMBL/GenBank/DDBJ whole genome shotgun (WGS) entry which is preliminary data.</text>
</comment>
<protein>
    <submittedName>
        <fullName evidence="2">Uncharacterized protein</fullName>
    </submittedName>
</protein>
<dbReference type="AlphaFoldDB" id="A0A2H5Y825"/>
<keyword evidence="1" id="KW-1133">Transmembrane helix</keyword>
<feature type="transmembrane region" description="Helical" evidence="1">
    <location>
        <begin position="84"/>
        <end position="102"/>
    </location>
</feature>